<evidence type="ECO:0000313" key="6">
    <source>
        <dbReference type="Proteomes" id="UP000288716"/>
    </source>
</evidence>
<proteinExistence type="predicted"/>
<dbReference type="PANTHER" id="PTHR46514:SF3">
    <property type="entry name" value="AMPHIPHYSIN"/>
    <property type="match status" value="1"/>
</dbReference>
<name>A0A443QC17_9ACAR</name>
<evidence type="ECO:0000256" key="2">
    <source>
        <dbReference type="ARBA" id="ARBA00022490"/>
    </source>
</evidence>
<dbReference type="STRING" id="299467.A0A443QC17"/>
<dbReference type="InterPro" id="IPR003005">
    <property type="entry name" value="Amphiphysin"/>
</dbReference>
<protein>
    <submittedName>
        <fullName evidence="5">Myc box-dependent-interacting protein 1-like protein</fullName>
    </submittedName>
</protein>
<dbReference type="PRINTS" id="PR01251">
    <property type="entry name" value="AMPHIPHYSIN"/>
</dbReference>
<dbReference type="Pfam" id="PF03114">
    <property type="entry name" value="BAR"/>
    <property type="match status" value="1"/>
</dbReference>
<organism evidence="5 6">
    <name type="scientific">Leptotrombidium deliense</name>
    <dbReference type="NCBI Taxonomy" id="299467"/>
    <lineage>
        <taxon>Eukaryota</taxon>
        <taxon>Metazoa</taxon>
        <taxon>Ecdysozoa</taxon>
        <taxon>Arthropoda</taxon>
        <taxon>Chelicerata</taxon>
        <taxon>Arachnida</taxon>
        <taxon>Acari</taxon>
        <taxon>Acariformes</taxon>
        <taxon>Trombidiformes</taxon>
        <taxon>Prostigmata</taxon>
        <taxon>Anystina</taxon>
        <taxon>Parasitengona</taxon>
        <taxon>Trombiculoidea</taxon>
        <taxon>Trombiculidae</taxon>
        <taxon>Leptotrombidium</taxon>
    </lineage>
</organism>
<dbReference type="PROSITE" id="PS51021">
    <property type="entry name" value="BAR"/>
    <property type="match status" value="1"/>
</dbReference>
<keyword evidence="6" id="KW-1185">Reference proteome</keyword>
<dbReference type="Gene3D" id="1.20.1270.60">
    <property type="entry name" value="Arfaptin homology (AH) domain/BAR domain"/>
    <property type="match status" value="1"/>
</dbReference>
<dbReference type="GO" id="GO:0005886">
    <property type="term" value="C:plasma membrane"/>
    <property type="evidence" value="ECO:0007669"/>
    <property type="project" value="TreeGrafter"/>
</dbReference>
<reference evidence="5 6" key="1">
    <citation type="journal article" date="2018" name="Gigascience">
        <title>Genomes of trombidid mites reveal novel predicted allergens and laterally-transferred genes associated with secondary metabolism.</title>
        <authorList>
            <person name="Dong X."/>
            <person name="Chaisiri K."/>
            <person name="Xia D."/>
            <person name="Armstrong S.D."/>
            <person name="Fang Y."/>
            <person name="Donnelly M.J."/>
            <person name="Kadowaki T."/>
            <person name="McGarry J.W."/>
            <person name="Darby A.C."/>
            <person name="Makepeace B.L."/>
        </authorList>
    </citation>
    <scope>NUCLEOTIDE SEQUENCE [LARGE SCALE GENOMIC DNA]</scope>
    <source>
        <strain evidence="5">UoL-UT</strain>
    </source>
</reference>
<dbReference type="Proteomes" id="UP000288716">
    <property type="component" value="Unassembled WGS sequence"/>
</dbReference>
<evidence type="ECO:0000256" key="3">
    <source>
        <dbReference type="SAM" id="Coils"/>
    </source>
</evidence>
<evidence type="ECO:0000259" key="4">
    <source>
        <dbReference type="PROSITE" id="PS51021"/>
    </source>
</evidence>
<dbReference type="SUPFAM" id="SSF103657">
    <property type="entry name" value="BAR/IMD domain-like"/>
    <property type="match status" value="1"/>
</dbReference>
<dbReference type="VEuPathDB" id="VectorBase:LDEU014457"/>
<dbReference type="OrthoDB" id="446293at2759"/>
<feature type="coiled-coil region" evidence="3">
    <location>
        <begin position="44"/>
        <end position="75"/>
    </location>
</feature>
<dbReference type="InterPro" id="IPR004148">
    <property type="entry name" value="BAR_dom"/>
</dbReference>
<feature type="domain" description="BAR" evidence="4">
    <location>
        <begin position="1"/>
        <end position="90"/>
    </location>
</feature>
<dbReference type="GO" id="GO:0005543">
    <property type="term" value="F:phospholipid binding"/>
    <property type="evidence" value="ECO:0007669"/>
    <property type="project" value="TreeGrafter"/>
</dbReference>
<dbReference type="InterPro" id="IPR027267">
    <property type="entry name" value="AH/BAR_dom_sf"/>
</dbReference>
<accession>A0A443QC17</accession>
<dbReference type="GO" id="GO:0005737">
    <property type="term" value="C:cytoplasm"/>
    <property type="evidence" value="ECO:0007669"/>
    <property type="project" value="UniProtKB-SubCell"/>
</dbReference>
<dbReference type="EMBL" id="NCKV01059563">
    <property type="protein sequence ID" value="RWS00569.1"/>
    <property type="molecule type" value="Genomic_DNA"/>
</dbReference>
<comment type="caution">
    <text evidence="5">The sequence shown here is derived from an EMBL/GenBank/DDBJ whole genome shotgun (WGS) entry which is preliminary data.</text>
</comment>
<evidence type="ECO:0000313" key="5">
    <source>
        <dbReference type="EMBL" id="RWS00569.1"/>
    </source>
</evidence>
<dbReference type="PANTHER" id="PTHR46514">
    <property type="entry name" value="AMPHIPHYSIN"/>
    <property type="match status" value="1"/>
</dbReference>
<sequence>VTIPLSTYLSQFSEIRAKIEKRGRKLVDFDSSRHTMESLQSSTKKRDEIKIAKAREQMEEARRLYEVLNKELHDELPALYDSRIPVRSIQ</sequence>
<comment type="subcellular location">
    <subcellularLocation>
        <location evidence="1">Cytoplasm</location>
    </subcellularLocation>
</comment>
<gene>
    <name evidence="5" type="ORF">B4U80_14799</name>
</gene>
<feature type="non-terminal residue" evidence="5">
    <location>
        <position position="1"/>
    </location>
</feature>
<keyword evidence="3" id="KW-0175">Coiled coil</keyword>
<keyword evidence="2" id="KW-0963">Cytoplasm</keyword>
<evidence type="ECO:0000256" key="1">
    <source>
        <dbReference type="ARBA" id="ARBA00004496"/>
    </source>
</evidence>
<dbReference type="AlphaFoldDB" id="A0A443QC17"/>